<reference evidence="1 2" key="1">
    <citation type="submission" date="2015-08" db="EMBL/GenBank/DDBJ databases">
        <title>Next Generation Sequencing and Analysis of the Genome of Puccinia sorghi L Schw, the Causal Agent of Maize Common Rust.</title>
        <authorList>
            <person name="Rochi L."/>
            <person name="Burguener G."/>
            <person name="Darino M."/>
            <person name="Turjanski A."/>
            <person name="Kreff E."/>
            <person name="Dieguez M.J."/>
            <person name="Sacco F."/>
        </authorList>
    </citation>
    <scope>NUCLEOTIDE SEQUENCE [LARGE SCALE GENOMIC DNA]</scope>
    <source>
        <strain evidence="1 2">RO10H11247</strain>
    </source>
</reference>
<keyword evidence="2" id="KW-1185">Reference proteome</keyword>
<dbReference type="Proteomes" id="UP000037035">
    <property type="component" value="Unassembled WGS sequence"/>
</dbReference>
<organism evidence="1 2">
    <name type="scientific">Puccinia sorghi</name>
    <dbReference type="NCBI Taxonomy" id="27349"/>
    <lineage>
        <taxon>Eukaryota</taxon>
        <taxon>Fungi</taxon>
        <taxon>Dikarya</taxon>
        <taxon>Basidiomycota</taxon>
        <taxon>Pucciniomycotina</taxon>
        <taxon>Pucciniomycetes</taxon>
        <taxon>Pucciniales</taxon>
        <taxon>Pucciniaceae</taxon>
        <taxon>Puccinia</taxon>
    </lineage>
</organism>
<gene>
    <name evidence="1" type="ORF">VP01_1037g6</name>
</gene>
<dbReference type="AlphaFoldDB" id="A0A0L6VVX0"/>
<comment type="caution">
    <text evidence="1">The sequence shown here is derived from an EMBL/GenBank/DDBJ whole genome shotgun (WGS) entry which is preliminary data.</text>
</comment>
<dbReference type="VEuPathDB" id="FungiDB:VP01_1037g6"/>
<evidence type="ECO:0000313" key="1">
    <source>
        <dbReference type="EMBL" id="KNZ64370.1"/>
    </source>
</evidence>
<name>A0A0L6VVX0_9BASI</name>
<accession>A0A0L6VVX0</accession>
<evidence type="ECO:0000313" key="2">
    <source>
        <dbReference type="Proteomes" id="UP000037035"/>
    </source>
</evidence>
<dbReference type="EMBL" id="LAVV01000421">
    <property type="protein sequence ID" value="KNZ64370.1"/>
    <property type="molecule type" value="Genomic_DNA"/>
</dbReference>
<sequence length="82" mass="8762">MKAGGTTSGVAWKLGLPQRTVSGVNQRYQDHGTVATASHSGGPCKLKEADLQQLKPELVSHCKDKLAQITKLTSMIVSCQKI</sequence>
<protein>
    <submittedName>
        <fullName evidence="1">Uncharacterized protein</fullName>
    </submittedName>
</protein>
<proteinExistence type="predicted"/>